<feature type="compositionally biased region" description="Polar residues" evidence="1">
    <location>
        <begin position="597"/>
        <end position="609"/>
    </location>
</feature>
<feature type="compositionally biased region" description="Basic residues" evidence="1">
    <location>
        <begin position="1286"/>
        <end position="1298"/>
    </location>
</feature>
<feature type="region of interest" description="Disordered" evidence="1">
    <location>
        <begin position="2609"/>
        <end position="2630"/>
    </location>
</feature>
<feature type="region of interest" description="Disordered" evidence="1">
    <location>
        <begin position="568"/>
        <end position="633"/>
    </location>
</feature>
<reference evidence="2" key="1">
    <citation type="submission" date="2020-08" db="EMBL/GenBank/DDBJ databases">
        <title>Multicomponent nature underlies the extraordinary mechanical properties of spider dragline silk.</title>
        <authorList>
            <person name="Kono N."/>
            <person name="Nakamura H."/>
            <person name="Mori M."/>
            <person name="Yoshida Y."/>
            <person name="Ohtoshi R."/>
            <person name="Malay A.D."/>
            <person name="Moran D.A.P."/>
            <person name="Tomita M."/>
            <person name="Numata K."/>
            <person name="Arakawa K."/>
        </authorList>
    </citation>
    <scope>NUCLEOTIDE SEQUENCE</scope>
</reference>
<feature type="compositionally biased region" description="Polar residues" evidence="1">
    <location>
        <begin position="1434"/>
        <end position="1451"/>
    </location>
</feature>
<feature type="region of interest" description="Disordered" evidence="1">
    <location>
        <begin position="1434"/>
        <end position="1459"/>
    </location>
</feature>
<feature type="region of interest" description="Disordered" evidence="1">
    <location>
        <begin position="163"/>
        <end position="183"/>
    </location>
</feature>
<feature type="compositionally biased region" description="Basic and acidic residues" evidence="1">
    <location>
        <begin position="568"/>
        <end position="585"/>
    </location>
</feature>
<protein>
    <submittedName>
        <fullName evidence="2">Uncharacterized protein</fullName>
    </submittedName>
</protein>
<keyword evidence="3" id="KW-1185">Reference proteome</keyword>
<feature type="compositionally biased region" description="Basic and acidic residues" evidence="1">
    <location>
        <begin position="1270"/>
        <end position="1280"/>
    </location>
</feature>
<feature type="region of interest" description="Disordered" evidence="1">
    <location>
        <begin position="1270"/>
        <end position="1331"/>
    </location>
</feature>
<dbReference type="OrthoDB" id="6433042at2759"/>
<feature type="region of interest" description="Disordered" evidence="1">
    <location>
        <begin position="701"/>
        <end position="724"/>
    </location>
</feature>
<feature type="compositionally biased region" description="Polar residues" evidence="1">
    <location>
        <begin position="2610"/>
        <end position="2628"/>
    </location>
</feature>
<gene>
    <name evidence="2" type="ORF">NPIL_58901</name>
</gene>
<dbReference type="EMBL" id="BMAW01120698">
    <property type="protein sequence ID" value="GFT90365.1"/>
    <property type="molecule type" value="Genomic_DNA"/>
</dbReference>
<feature type="region of interest" description="Disordered" evidence="1">
    <location>
        <begin position="2567"/>
        <end position="2593"/>
    </location>
</feature>
<evidence type="ECO:0000256" key="1">
    <source>
        <dbReference type="SAM" id="MobiDB-lite"/>
    </source>
</evidence>
<feature type="region of interest" description="Disordered" evidence="1">
    <location>
        <begin position="2520"/>
        <end position="2553"/>
    </location>
</feature>
<evidence type="ECO:0000313" key="3">
    <source>
        <dbReference type="Proteomes" id="UP000887013"/>
    </source>
</evidence>
<feature type="compositionally biased region" description="Polar residues" evidence="1">
    <location>
        <begin position="2567"/>
        <end position="2582"/>
    </location>
</feature>
<feature type="region of interest" description="Disordered" evidence="1">
    <location>
        <begin position="1183"/>
        <end position="1213"/>
    </location>
</feature>
<evidence type="ECO:0000313" key="2">
    <source>
        <dbReference type="EMBL" id="GFT90365.1"/>
    </source>
</evidence>
<name>A0A8X6PUS3_NEPPI</name>
<feature type="region of interest" description="Disordered" evidence="1">
    <location>
        <begin position="1497"/>
        <end position="1545"/>
    </location>
</feature>
<feature type="compositionally biased region" description="Polar residues" evidence="1">
    <location>
        <begin position="2522"/>
        <end position="2542"/>
    </location>
</feature>
<feature type="compositionally biased region" description="Basic residues" evidence="1">
    <location>
        <begin position="1183"/>
        <end position="1212"/>
    </location>
</feature>
<feature type="compositionally biased region" description="Low complexity" evidence="1">
    <location>
        <begin position="1502"/>
        <end position="1512"/>
    </location>
</feature>
<feature type="compositionally biased region" description="Polar residues" evidence="1">
    <location>
        <begin position="1302"/>
        <end position="1318"/>
    </location>
</feature>
<proteinExistence type="predicted"/>
<sequence>MDYLSRASLLNAKFRRADLIPRNILKSVDDVVLNEENESGSLQGFRNVTYQAEDNTRANSDFDNFRNNRAQRMKLFKPRFGSQSSTVQKTTSKNSAVRSEVRNVESENRKNVIKISTVKPKLYVTKRERNPITSRITTIRPQAKGVEPTERVSSFRGTFIRPKGFGIESGKRRHDGKVTTRQPKVHKLESENHKPLEQPSSRLTPLRSIETKFKGKLSQKQISSNEAVIVVPTKYNTKDLAAHATGEKSILTENTFPTTILPETKWKRFGNSKRQFKIPKAHTTTSSYSSMDIGSFELETTSTLEETFEQSVPLVTTNSPESNLHGKESIAIKSMPVTKLDSLVNSRKVKLNRNKFNNPKISHKHFFNTSQRFNQVAQEITSTSPTHITEDAIERTDEILGQSSHVINKKVRTSTSVPAIYSTESKHKKSSGRLSTSIPQISANSRLEAKYSSFNKRNQFPAGTGKLKVNTKSLINAKEKELESTETAHSLFISSENRRNGYRSGKRTIKKPVIRKRPATMSEHHSAKMIDTNRETMSPFTQEDERSISFKTTQTPIQVQSHYIKRIDKQSALDEDSDKTVDPKRPNLMRKRLRKPNLTSQDASLSTSKSFKKQYPRTEGSQPTYSVRDPADINNDDLVTASEGAKLLPKEEYETLVPLKQTQNPTNKQLSNLELVTDIAEPTVQSKERITLKKSLLKRRKFDGKPPKNKNPIAQKITDHLPTPNSEYILNTNEELISSSSNKQEQIIPFRATPDEADPQSLKIEENGNENAALEESGSAFNRNRNRDIQKRFNKISDSAINESSINSRLPKRRFVKKTSETQPERSLEVFTKADPKSESSFRNESGHSDIFITVQDPPHAEPEISSNDNENEYVLSDSPLKPKKSKLKRRKFNKSNFKLQKGSENLHLSNNGNSSFQIANEDLLNINSDNLRTDLALNEQNIPIQGTQNLRNKISQEAEHENLSVSADSKTVSSKKETRFNRKKHNKISFILEDESSLSTRTSKRRVPVGQKYSQIQKINNKEGFVDRNEENIPSQGNELKQLQFSRPVQDTNNLPVQATKDTNKQGDEFGDFSNEFKRNKFIRKKFNKLKFSPENEASVSFTSSENLGHINPSIAINSEKNNKEEFESLNKEFASQEESEQEVILNSTSDPVDANLYESKDSHKENIISLESNISFNRKKNKFDRRRYNKSHLSSRNKPHSSSHLSKHRNQIQTAIQKAVTMELQQNSHNIVNTNEEIVSSFRNEQEQSFTLEPKPSLTSVQLYKEDLADKQNSDSRKSNVSNTRKKKRINRKRFNKGNLTSEELSFRTQTNGKQNSHPKDITTPLPIPNTKDFVSADDEHIFSFRNESEQLVPFKTVEFPFNEQFYDVENVYNLNTTSVVPGDVFSEKRKHNQKKFNKPNALLENGSSQKTPKIEKEFFGAKSIEFDLDNENTNLFPGQKSTRLTSRPSNRKSSIRQNTALMESIHNASDRLDVPEIQSEVLISSRPSQFAFHSQVQDSSISNKKGSSSLVTSSQFHSNRSKESKQHRRKSTKSSSVHRTTFEAPVVKMQEGYFKSGGIKLSPPEELSASIAPFRGPQYPVNSELSLIDAVDNQTDRNEEVKMNLKQSYPPFSSDVSQLYGQNSYLPVEQIASEQINSNISNIPAEASEAIFSISKRPEELPFTYSSGKKPQWMKMHQTPGSFKERHSPFDSKFFSSPMEIISESPYLTFYHSSKSKPIGENNLPYQFSSTKYMQNAPKMYSSDIQDWPQIDSRIKTPSSNSQFKFKPDDILPYSKMNLKEASSSRGNYGSQKNGVKTSNQEYMHYPFKQIDVPVNALVPSNEAKYYFYSSAMKPNSTKQTSHSRHDFASFLSYSPEIDKEHNSSPFSKSTISSPFSKAFDSTKENGQYYHYAMNSGQKHTTEKKDRTNMYPTADDLYKTPEGETGILTLSARNISHESSSELHNIALQSSSLSDTLKEVQTEESINKNSNDLNNAVQIHNLAEAVDDIQEKSKGKMENLLKFNTNSIKLSNFKVKDSDFEHISYPLSSEKESITSNEKYFINSLSPFLEDSFSNYTSILKNSTEIPYLRDPHTISFFPGYFNDTVLESYQTSTENPFKEILQKTKNNLHFMNNETEMILVTVTEFPMDLITTSANFTQRNPGNLQETDNFEEVPVLKLHPVENPNSNSKSSDSSKVFLSESVVLKPTADEFQNPIILDGYDNSSNSTVLIPVNEEELNSDFSVVYSDYAKTTNEEKENYFAMAKINQLKSTINPKEYNTDKGNNEKGAITPPMLELVVQNSGAHDFISNIINVPVTVKLFNPKTQTYHSVLIKPDDNASQYSSPDAYTENSASTNALLDYTDNHPESEITESNNQNSTLILQESVVKITETDISPNDSNLSVIPSNGSLTLNASNNSLIDNYKAAKISPNSNEKLISMEDLKELLIQSLIEIQNLKIQDNKQETLGSPQELENEFIHSNKPFKSNSYLNAFSSTESFELGIRDTVSSTTEQITKNRFPPERKLVHVNNLKELLINSMKDGQNPQDENISKKTFGSPKQSENKFLPSSEPFRNSNYLDAFSSTESFELGNPNTGSSTSEQKIKSPFPPERKLVNIGDLKELLINSMKGGQNSNEENISQKPSTSLRESKDKLIYSNKPFKNNDHTDAFSSTESFRFKMPNTMLSTAPKMTENYPAPERKLVNVGGLREFLINNTKENYYSEYENNKQKTPLLPQLSESSLTNSNPSYGNKTYFNMFSPAVSFEFDTSQEISSGENQMFRLSSKPGVKSQNTKALNKNLSKNTDLLKNVSDKSKNPEKPVSHFNLEDKETYFDETASPFELDMFDTASSNKYELTALSPEQENKLININYLKDLLVKSMEEDSFDKDSKENEIDILNLQDDEIIDELSLLIDFFTPTTIPNYNLSDIQFSVSESVVMNPHLESNTDDENSLKTLPDSAQNTISKFDQQFQVNVPISQIVEKPLEKVLSIMETYHVLKPNASDDNKEYSVIPLKMESPTNFQPTTTDRPQHLIPLYLNINDHEAPEGNQKYTKSRRNNIKFKKNVLPSVEYDLEAIPEKLLLDTSFGAILFENVLNRSDIPIGTAKGETNAKYTDDFQWNDSETFNQYVLPNNLSDSYNGKRYYKSFIDGRANETNPVIAQISNYDEFLHFIRTNLSSNVSDLKPLVNYYQAFDSSFTSKKSLSQNINNRNPTQFTRLGLSPNGLESIPTNYYQVRGFDNGREMQRMGVENYNYSDVPQHHEISSAIDEQEDNDKHLQKFALQNFPSHFQQTQTGFEEQNGTDVSIANNIHNDSETTFFNEIQNNDFFRPDIENETNLSSSYPEPLTLRNVSQYVAQDATFGDSIQSIVKNGSQIADFTGGKISDNLHAQVTSPETYPSQMHFDAPTSTVLQENMENPIYDSHSAINYAESIPFDELDRRKKISTTPKLTSPDRFISLDYPDVTFLKSGIEQNRKLVSTAENRFPSVREEDGILSLNYYDDYLYPKFKATMAKYGRSL</sequence>
<comment type="caution">
    <text evidence="2">The sequence shown here is derived from an EMBL/GenBank/DDBJ whole genome shotgun (WGS) entry which is preliminary data.</text>
</comment>
<feature type="region of interest" description="Disordered" evidence="1">
    <location>
        <begin position="816"/>
        <end position="888"/>
    </location>
</feature>
<dbReference type="Proteomes" id="UP000887013">
    <property type="component" value="Unassembled WGS sequence"/>
</dbReference>
<feature type="compositionally biased region" description="Basic and acidic residues" evidence="1">
    <location>
        <begin position="818"/>
        <end position="848"/>
    </location>
</feature>
<organism evidence="2 3">
    <name type="scientific">Nephila pilipes</name>
    <name type="common">Giant wood spider</name>
    <name type="synonym">Nephila maculata</name>
    <dbReference type="NCBI Taxonomy" id="299642"/>
    <lineage>
        <taxon>Eukaryota</taxon>
        <taxon>Metazoa</taxon>
        <taxon>Ecdysozoa</taxon>
        <taxon>Arthropoda</taxon>
        <taxon>Chelicerata</taxon>
        <taxon>Arachnida</taxon>
        <taxon>Araneae</taxon>
        <taxon>Araneomorphae</taxon>
        <taxon>Entelegynae</taxon>
        <taxon>Araneoidea</taxon>
        <taxon>Nephilidae</taxon>
        <taxon>Nephila</taxon>
    </lineage>
</organism>
<accession>A0A8X6PUS3</accession>